<protein>
    <recommendedName>
        <fullName evidence="2">Ferritin-like diiron domain-containing protein</fullName>
    </recommendedName>
</protein>
<feature type="domain" description="Ferritin-like diiron" evidence="2">
    <location>
        <begin position="5"/>
        <end position="144"/>
    </location>
</feature>
<evidence type="ECO:0000313" key="3">
    <source>
        <dbReference type="EMBL" id="GIQ81343.1"/>
    </source>
</evidence>
<dbReference type="EMBL" id="BDIP01000367">
    <property type="protein sequence ID" value="GIQ81343.1"/>
    <property type="molecule type" value="Genomic_DNA"/>
</dbReference>
<gene>
    <name evidence="3" type="ORF">KIPB_002290</name>
</gene>
<dbReference type="AlphaFoldDB" id="A0A9K3GFV5"/>
<dbReference type="Pfam" id="PF02915">
    <property type="entry name" value="Rubrerythrin"/>
    <property type="match status" value="1"/>
</dbReference>
<dbReference type="Gene3D" id="1.20.1260.10">
    <property type="match status" value="2"/>
</dbReference>
<dbReference type="InterPro" id="IPR009040">
    <property type="entry name" value="Ferritin-like_diiron"/>
</dbReference>
<dbReference type="PROSITE" id="PS50905">
    <property type="entry name" value="FERRITIN_LIKE"/>
    <property type="match status" value="1"/>
</dbReference>
<comment type="cofactor">
    <cofactor evidence="1">
        <name>Fe(3+)</name>
        <dbReference type="ChEBI" id="CHEBI:29034"/>
    </cofactor>
</comment>
<dbReference type="InterPro" id="IPR003251">
    <property type="entry name" value="Rr_diiron-bd_dom"/>
</dbReference>
<organism evidence="3 4">
    <name type="scientific">Kipferlia bialata</name>
    <dbReference type="NCBI Taxonomy" id="797122"/>
    <lineage>
        <taxon>Eukaryota</taxon>
        <taxon>Metamonada</taxon>
        <taxon>Carpediemonas-like organisms</taxon>
        <taxon>Kipferlia</taxon>
    </lineage>
</organism>
<accession>A0A9K3GFV5</accession>
<evidence type="ECO:0000259" key="2">
    <source>
        <dbReference type="PROSITE" id="PS50905"/>
    </source>
</evidence>
<sequence>MSTKSVTGTETEKNLLKSFAGESQARMRYEMFAKVAKKYEMFAKVAKKEGYEQISAVFQITADQEKEHAKKFFRFLESGSECEITAAYPSGVIGNTRQNLAAAAGGENEEWTLLYPKFAQTAREEVCNSHIPSYYKCYFSILLL</sequence>
<dbReference type="PANTHER" id="PTHR43865:SF1">
    <property type="entry name" value="RUBRERYTHRIN-RELATED"/>
    <property type="match status" value="1"/>
</dbReference>
<dbReference type="GO" id="GO:0046872">
    <property type="term" value="F:metal ion binding"/>
    <property type="evidence" value="ECO:0007669"/>
    <property type="project" value="InterPro"/>
</dbReference>
<dbReference type="GO" id="GO:0016491">
    <property type="term" value="F:oxidoreductase activity"/>
    <property type="evidence" value="ECO:0007669"/>
    <property type="project" value="InterPro"/>
</dbReference>
<dbReference type="PANTHER" id="PTHR43865">
    <property type="entry name" value="RUBRERYTHRIN-RELATED"/>
    <property type="match status" value="1"/>
</dbReference>
<evidence type="ECO:0000313" key="4">
    <source>
        <dbReference type="Proteomes" id="UP000265618"/>
    </source>
</evidence>
<dbReference type="InterPro" id="IPR009078">
    <property type="entry name" value="Ferritin-like_SF"/>
</dbReference>
<dbReference type="OrthoDB" id="10257359at2759"/>
<reference evidence="3 4" key="1">
    <citation type="journal article" date="2018" name="PLoS ONE">
        <title>The draft genome of Kipferlia bialata reveals reductive genome evolution in fornicate parasites.</title>
        <authorList>
            <person name="Tanifuji G."/>
            <person name="Takabayashi S."/>
            <person name="Kume K."/>
            <person name="Takagi M."/>
            <person name="Nakayama T."/>
            <person name="Kamikawa R."/>
            <person name="Inagaki Y."/>
            <person name="Hashimoto T."/>
        </authorList>
    </citation>
    <scope>NUCLEOTIDE SEQUENCE [LARGE SCALE GENOMIC DNA]</scope>
    <source>
        <strain evidence="3">NY0173</strain>
    </source>
</reference>
<dbReference type="CDD" id="cd01041">
    <property type="entry name" value="Rubrerythrin"/>
    <property type="match status" value="1"/>
</dbReference>
<name>A0A9K3GFV5_9EUKA</name>
<keyword evidence="4" id="KW-1185">Reference proteome</keyword>
<comment type="caution">
    <text evidence="3">The sequence shown here is derived from an EMBL/GenBank/DDBJ whole genome shotgun (WGS) entry which is preliminary data.</text>
</comment>
<dbReference type="InterPro" id="IPR012347">
    <property type="entry name" value="Ferritin-like"/>
</dbReference>
<dbReference type="InterPro" id="IPR052364">
    <property type="entry name" value="Rubrerythrin"/>
</dbReference>
<evidence type="ECO:0000256" key="1">
    <source>
        <dbReference type="ARBA" id="ARBA00001965"/>
    </source>
</evidence>
<dbReference type="SUPFAM" id="SSF47240">
    <property type="entry name" value="Ferritin-like"/>
    <property type="match status" value="1"/>
</dbReference>
<proteinExistence type="predicted"/>
<dbReference type="Proteomes" id="UP000265618">
    <property type="component" value="Unassembled WGS sequence"/>
</dbReference>